<reference evidence="1 2" key="1">
    <citation type="submission" date="2024-01" db="EMBL/GenBank/DDBJ databases">
        <authorList>
            <person name="Waweru B."/>
        </authorList>
    </citation>
    <scope>NUCLEOTIDE SEQUENCE [LARGE SCALE GENOMIC DNA]</scope>
</reference>
<organism evidence="1 2">
    <name type="scientific">Dovyalis caffra</name>
    <dbReference type="NCBI Taxonomy" id="77055"/>
    <lineage>
        <taxon>Eukaryota</taxon>
        <taxon>Viridiplantae</taxon>
        <taxon>Streptophyta</taxon>
        <taxon>Embryophyta</taxon>
        <taxon>Tracheophyta</taxon>
        <taxon>Spermatophyta</taxon>
        <taxon>Magnoliopsida</taxon>
        <taxon>eudicotyledons</taxon>
        <taxon>Gunneridae</taxon>
        <taxon>Pentapetalae</taxon>
        <taxon>rosids</taxon>
        <taxon>fabids</taxon>
        <taxon>Malpighiales</taxon>
        <taxon>Salicaceae</taxon>
        <taxon>Flacourtieae</taxon>
        <taxon>Dovyalis</taxon>
    </lineage>
</organism>
<sequence>MPTRKEKMGSISAQKPMRIREKLTECARKLKKIFKFLNRGPGSNYHVVNYSVPSPHIGVTCEELFLTSGGAQKGHRRNDHSYDHDPFMAAHIAAQNHFTLRPNIYI</sequence>
<dbReference type="EMBL" id="CAWUPB010001173">
    <property type="protein sequence ID" value="CAK7349051.1"/>
    <property type="molecule type" value="Genomic_DNA"/>
</dbReference>
<proteinExistence type="predicted"/>
<evidence type="ECO:0000313" key="2">
    <source>
        <dbReference type="Proteomes" id="UP001314170"/>
    </source>
</evidence>
<gene>
    <name evidence="1" type="ORF">DCAF_LOCUS21760</name>
</gene>
<evidence type="ECO:0000313" key="1">
    <source>
        <dbReference type="EMBL" id="CAK7349051.1"/>
    </source>
</evidence>
<keyword evidence="2" id="KW-1185">Reference proteome</keyword>
<protein>
    <submittedName>
        <fullName evidence="1">Uncharacterized protein</fullName>
    </submittedName>
</protein>
<dbReference type="Proteomes" id="UP001314170">
    <property type="component" value="Unassembled WGS sequence"/>
</dbReference>
<accession>A0AAV1SFB8</accession>
<comment type="caution">
    <text evidence="1">The sequence shown here is derived from an EMBL/GenBank/DDBJ whole genome shotgun (WGS) entry which is preliminary data.</text>
</comment>
<name>A0AAV1SFB8_9ROSI</name>
<dbReference type="AlphaFoldDB" id="A0AAV1SFB8"/>